<dbReference type="Gene3D" id="3.90.1680.10">
    <property type="entry name" value="SOS response associated peptidase-like"/>
    <property type="match status" value="1"/>
</dbReference>
<evidence type="ECO:0000256" key="2">
    <source>
        <dbReference type="ARBA" id="ARBA00022670"/>
    </source>
</evidence>
<dbReference type="OrthoDB" id="6192129at2"/>
<evidence type="ECO:0000256" key="5">
    <source>
        <dbReference type="ARBA" id="ARBA00023124"/>
    </source>
</evidence>
<dbReference type="EC" id="3.4.-.-" evidence="8"/>
<keyword evidence="5" id="KW-0190">Covalent protein-DNA linkage</keyword>
<evidence type="ECO:0000313" key="9">
    <source>
        <dbReference type="EMBL" id="KND59290.1"/>
    </source>
</evidence>
<keyword evidence="6" id="KW-0238">DNA-binding</keyword>
<evidence type="ECO:0000313" key="10">
    <source>
        <dbReference type="Proteomes" id="UP000036959"/>
    </source>
</evidence>
<evidence type="ECO:0000256" key="8">
    <source>
        <dbReference type="RuleBase" id="RU364100"/>
    </source>
</evidence>
<dbReference type="GO" id="GO:0006508">
    <property type="term" value="P:proteolysis"/>
    <property type="evidence" value="ECO:0007669"/>
    <property type="project" value="UniProtKB-KW"/>
</dbReference>
<dbReference type="InterPro" id="IPR036590">
    <property type="entry name" value="SRAP-like"/>
</dbReference>
<keyword evidence="2 8" id="KW-0645">Protease</keyword>
<evidence type="ECO:0000256" key="6">
    <source>
        <dbReference type="ARBA" id="ARBA00023125"/>
    </source>
</evidence>
<evidence type="ECO:0000256" key="1">
    <source>
        <dbReference type="ARBA" id="ARBA00008136"/>
    </source>
</evidence>
<keyword evidence="10" id="KW-1185">Reference proteome</keyword>
<accession>A0A0L0MAI2</accession>
<dbReference type="PATRIC" id="fig|242163.4.peg.1381"/>
<dbReference type="Pfam" id="PF02586">
    <property type="entry name" value="SRAP"/>
    <property type="match status" value="1"/>
</dbReference>
<protein>
    <recommendedName>
        <fullName evidence="8">Abasic site processing protein</fullName>
        <ecNumber evidence="8">3.4.-.-</ecNumber>
    </recommendedName>
</protein>
<keyword evidence="4 8" id="KW-0378">Hydrolase</keyword>
<reference evidence="10" key="1">
    <citation type="submission" date="2015-06" db="EMBL/GenBank/DDBJ databases">
        <title>Comparative genomics of Burkholderia leaf nodule symbionts.</title>
        <authorList>
            <person name="Carlier A."/>
            <person name="Eberl L."/>
            <person name="Pinto-Carbo M."/>
        </authorList>
    </citation>
    <scope>NUCLEOTIDE SEQUENCE [LARGE SCALE GENOMIC DNA]</scope>
    <source>
        <strain evidence="10">UZHbot4</strain>
    </source>
</reference>
<dbReference type="GO" id="GO:0003697">
    <property type="term" value="F:single-stranded DNA binding"/>
    <property type="evidence" value="ECO:0007669"/>
    <property type="project" value="InterPro"/>
</dbReference>
<evidence type="ECO:0000256" key="3">
    <source>
        <dbReference type="ARBA" id="ARBA00022763"/>
    </source>
</evidence>
<dbReference type="Proteomes" id="UP000036959">
    <property type="component" value="Unassembled WGS sequence"/>
</dbReference>
<dbReference type="InterPro" id="IPR003738">
    <property type="entry name" value="SRAP"/>
</dbReference>
<dbReference type="AlphaFoldDB" id="A0A0L0MAI2"/>
<comment type="similarity">
    <text evidence="1 8">Belongs to the SOS response-associated peptidase family.</text>
</comment>
<dbReference type="PANTHER" id="PTHR13604:SF0">
    <property type="entry name" value="ABASIC SITE PROCESSING PROTEIN HMCES"/>
    <property type="match status" value="1"/>
</dbReference>
<sequence length="236" mass="26613">MCGRISQYRLPAHYAQRLHLKNPFVLVDAADRRPGYNLSPGTHPLAVYPDETIRAVHWEYCPLWAIQKKLPQTINARVETASTSAYFRNLWKKARILIPADGWFEWRIEPRPGDPAAKPYKQPYYIQRADGEPMFLAALTSIMRDEDAVAPGAGFVIVTSAADEGLVDVHDRCPLVFSPVTAKRWLDPEASGDDLDKLVKTDGVPAAQFVWHRVSSNVNRATNDEPRLIEPLETLL</sequence>
<evidence type="ECO:0000256" key="7">
    <source>
        <dbReference type="ARBA" id="ARBA00023239"/>
    </source>
</evidence>
<gene>
    <name evidence="9" type="ORF">BVER_00677c</name>
</gene>
<proteinExistence type="inferred from homology"/>
<name>A0A0L0MAI2_9BURK</name>
<dbReference type="SUPFAM" id="SSF143081">
    <property type="entry name" value="BB1717-like"/>
    <property type="match status" value="1"/>
</dbReference>
<comment type="caution">
    <text evidence="9">The sequence shown here is derived from an EMBL/GenBank/DDBJ whole genome shotgun (WGS) entry which is preliminary data.</text>
</comment>
<dbReference type="RefSeq" id="WP_050454872.1">
    <property type="nucleotide sequence ID" value="NZ_LFJJ01000142.1"/>
</dbReference>
<keyword evidence="7" id="KW-0456">Lyase</keyword>
<dbReference type="GO" id="GO:0016829">
    <property type="term" value="F:lyase activity"/>
    <property type="evidence" value="ECO:0007669"/>
    <property type="project" value="UniProtKB-KW"/>
</dbReference>
<dbReference type="GO" id="GO:0008233">
    <property type="term" value="F:peptidase activity"/>
    <property type="evidence" value="ECO:0007669"/>
    <property type="project" value="UniProtKB-KW"/>
</dbReference>
<keyword evidence="3" id="KW-0227">DNA damage</keyword>
<dbReference type="EMBL" id="LFJJ01000142">
    <property type="protein sequence ID" value="KND59290.1"/>
    <property type="molecule type" value="Genomic_DNA"/>
</dbReference>
<dbReference type="PANTHER" id="PTHR13604">
    <property type="entry name" value="DC12-RELATED"/>
    <property type="match status" value="1"/>
</dbReference>
<organism evidence="9 10">
    <name type="scientific">Candidatus Burkholderia verschuerenii</name>
    <dbReference type="NCBI Taxonomy" id="242163"/>
    <lineage>
        <taxon>Bacteria</taxon>
        <taxon>Pseudomonadati</taxon>
        <taxon>Pseudomonadota</taxon>
        <taxon>Betaproteobacteria</taxon>
        <taxon>Burkholderiales</taxon>
        <taxon>Burkholderiaceae</taxon>
        <taxon>Burkholderia</taxon>
    </lineage>
</organism>
<dbReference type="GO" id="GO:0106300">
    <property type="term" value="P:protein-DNA covalent cross-linking repair"/>
    <property type="evidence" value="ECO:0007669"/>
    <property type="project" value="InterPro"/>
</dbReference>
<evidence type="ECO:0000256" key="4">
    <source>
        <dbReference type="ARBA" id="ARBA00022801"/>
    </source>
</evidence>